<accession>A0A2V2ZWY8</accession>
<gene>
    <name evidence="2" type="ORF">DFO73_105177</name>
</gene>
<dbReference type="EMBL" id="QGTW01000005">
    <property type="protein sequence ID" value="PWW28940.1"/>
    <property type="molecule type" value="Genomic_DNA"/>
</dbReference>
<dbReference type="AlphaFoldDB" id="A0A2V2ZWY8"/>
<keyword evidence="1" id="KW-0175">Coiled coil</keyword>
<proteinExistence type="predicted"/>
<evidence type="ECO:0000313" key="2">
    <source>
        <dbReference type="EMBL" id="PWW28940.1"/>
    </source>
</evidence>
<name>A0A2V2ZWY8_9BACI</name>
<evidence type="ECO:0000313" key="3">
    <source>
        <dbReference type="Proteomes" id="UP000247150"/>
    </source>
</evidence>
<protein>
    <submittedName>
        <fullName evidence="2">Uncharacterized protein</fullName>
    </submittedName>
</protein>
<dbReference type="RefSeq" id="WP_258309422.1">
    <property type="nucleotide sequence ID" value="NZ_QGTW01000005.1"/>
</dbReference>
<sequence length="130" mass="15249">MVNSESILTKDMLVRFVELSRRKKDLETELEKLKDLFHQYFDTAVGQNEKGEVTIDNYKLQRQIRKLEKFDQETTVQKLEKLNFLDLIQKRPHEGKIKSALDLGLIKEQDLEGCRMIKTTAALLVKQLDI</sequence>
<organism evidence="2 3">
    <name type="scientific">Cytobacillus oceanisediminis</name>
    <dbReference type="NCBI Taxonomy" id="665099"/>
    <lineage>
        <taxon>Bacteria</taxon>
        <taxon>Bacillati</taxon>
        <taxon>Bacillota</taxon>
        <taxon>Bacilli</taxon>
        <taxon>Bacillales</taxon>
        <taxon>Bacillaceae</taxon>
        <taxon>Cytobacillus</taxon>
    </lineage>
</organism>
<reference evidence="2 3" key="1">
    <citation type="submission" date="2018-05" db="EMBL/GenBank/DDBJ databases">
        <title>Freshwater and sediment microbial communities from various areas in North America, analyzing microbe dynamics in response to fracking.</title>
        <authorList>
            <person name="Lamendella R."/>
        </authorList>
    </citation>
    <scope>NUCLEOTIDE SEQUENCE [LARGE SCALE GENOMIC DNA]</scope>
    <source>
        <strain evidence="2 3">15_TX</strain>
    </source>
</reference>
<dbReference type="Proteomes" id="UP000247150">
    <property type="component" value="Unassembled WGS sequence"/>
</dbReference>
<feature type="coiled-coil region" evidence="1">
    <location>
        <begin position="16"/>
        <end position="43"/>
    </location>
</feature>
<comment type="caution">
    <text evidence="2">The sequence shown here is derived from an EMBL/GenBank/DDBJ whole genome shotgun (WGS) entry which is preliminary data.</text>
</comment>
<evidence type="ECO:0000256" key="1">
    <source>
        <dbReference type="SAM" id="Coils"/>
    </source>
</evidence>